<keyword evidence="1" id="KW-0732">Signal</keyword>
<evidence type="ECO:0000259" key="2">
    <source>
        <dbReference type="Pfam" id="PF08450"/>
    </source>
</evidence>
<dbReference type="InterPro" id="IPR011042">
    <property type="entry name" value="6-blade_b-propeller_TolB-like"/>
</dbReference>
<dbReference type="OrthoDB" id="423498at2759"/>
<dbReference type="Proteomes" id="UP000183809">
    <property type="component" value="Unassembled WGS sequence"/>
</dbReference>
<name>A0A1J9QT94_9PEZI</name>
<dbReference type="GeneID" id="31015759"/>
<keyword evidence="3" id="KW-0378">Hydrolase</keyword>
<keyword evidence="4" id="KW-1185">Reference proteome</keyword>
<organism evidence="3 4">
    <name type="scientific">Diplodia corticola</name>
    <dbReference type="NCBI Taxonomy" id="236234"/>
    <lineage>
        <taxon>Eukaryota</taxon>
        <taxon>Fungi</taxon>
        <taxon>Dikarya</taxon>
        <taxon>Ascomycota</taxon>
        <taxon>Pezizomycotina</taxon>
        <taxon>Dothideomycetes</taxon>
        <taxon>Dothideomycetes incertae sedis</taxon>
        <taxon>Botryosphaeriales</taxon>
        <taxon>Botryosphaeriaceae</taxon>
        <taxon>Diplodia</taxon>
    </lineage>
</organism>
<feature type="domain" description="SMP-30/Gluconolactonase/LRE-like region" evidence="2">
    <location>
        <begin position="174"/>
        <end position="407"/>
    </location>
</feature>
<dbReference type="STRING" id="236234.A0A1J9QT94"/>
<reference evidence="3 4" key="1">
    <citation type="submission" date="2016-10" db="EMBL/GenBank/DDBJ databases">
        <title>Proteomics and genomics reveal pathogen-plant mechanisms compatible with a hemibiotrophic lifestyle of Diplodia corticola.</title>
        <authorList>
            <person name="Fernandes I."/>
            <person name="De Jonge R."/>
            <person name="Van De Peer Y."/>
            <person name="Devreese B."/>
            <person name="Alves A."/>
            <person name="Esteves A.C."/>
        </authorList>
    </citation>
    <scope>NUCLEOTIDE SEQUENCE [LARGE SCALE GENOMIC DNA]</scope>
    <source>
        <strain evidence="3 4">CBS 112549</strain>
    </source>
</reference>
<dbReference type="PANTHER" id="PTHR47064">
    <property type="entry name" value="PUTATIVE (AFU_ORTHOLOGUE AFUA_1G08990)-RELATED"/>
    <property type="match status" value="1"/>
</dbReference>
<proteinExistence type="predicted"/>
<dbReference type="RefSeq" id="XP_020128450.1">
    <property type="nucleotide sequence ID" value="XM_020275498.1"/>
</dbReference>
<comment type="caution">
    <text evidence="3">The sequence shown here is derived from an EMBL/GenBank/DDBJ whole genome shotgun (WGS) entry which is preliminary data.</text>
</comment>
<dbReference type="InterPro" id="IPR013658">
    <property type="entry name" value="SGL"/>
</dbReference>
<evidence type="ECO:0000313" key="3">
    <source>
        <dbReference type="EMBL" id="OJD32190.1"/>
    </source>
</evidence>
<dbReference type="AlphaFoldDB" id="A0A1J9QT94"/>
<feature type="chain" id="PRO_5012091676" evidence="1">
    <location>
        <begin position="21"/>
        <end position="427"/>
    </location>
</feature>
<feature type="signal peptide" evidence="1">
    <location>
        <begin position="1"/>
        <end position="20"/>
    </location>
</feature>
<evidence type="ECO:0000313" key="4">
    <source>
        <dbReference type="Proteomes" id="UP000183809"/>
    </source>
</evidence>
<dbReference type="EMBL" id="MNUE01000040">
    <property type="protein sequence ID" value="OJD32190.1"/>
    <property type="molecule type" value="Genomic_DNA"/>
</dbReference>
<evidence type="ECO:0000256" key="1">
    <source>
        <dbReference type="SAM" id="SignalP"/>
    </source>
</evidence>
<dbReference type="PANTHER" id="PTHR47064:SF2">
    <property type="entry name" value="SMP-30_GLUCONOLACTONASE_LRE-LIKE REGION DOMAIN-CONTAINING PROTEIN-RELATED"/>
    <property type="match status" value="1"/>
</dbReference>
<accession>A0A1J9QT94</accession>
<dbReference type="GO" id="GO:0016787">
    <property type="term" value="F:hydrolase activity"/>
    <property type="evidence" value="ECO:0007669"/>
    <property type="project" value="UniProtKB-KW"/>
</dbReference>
<protein>
    <submittedName>
        <fullName evidence="3">Lactonohydrolase</fullName>
    </submittedName>
</protein>
<gene>
    <name evidence="3" type="ORF">BKCO1_4000084</name>
</gene>
<dbReference type="Pfam" id="PF08450">
    <property type="entry name" value="SGL"/>
    <property type="match status" value="1"/>
</dbReference>
<sequence length="427" mass="46697">MQPWPAALSLLAMRWPAVLAAALAPRWQDQSPLADPSLALAASCAGYAFPAVVCIRNRGAVIHGDFERAVVNNFAHADTYRSTHIPHEPSFRHVRDADFVVWDESSAAHVLGPSPSVEFVFGLKGLLSHEAPVYSPETNELYFSRLEHRFLPQLVVDLDVDPPRLVEKTASPPIYGATGGRYRDGLLYFSTVGGAEDIDGRSYRPGIYTLNATTGESRTLLNNYYGYYFNGADDFDFDRHGNIWFTDDDYGRPTGLNTRAPQMAAATYRFSPATNLVTLVDDTLTEPNGAQFSPDGRTLYLTDTGAARVVIDPRVDPAPPVGYNTTGRRAIYAFDVDGARLSGRRPFHQAVELFPDGIKASRDGYVLTNAAKGVMVLDADGAPVVMVQTNFTVINMAWVGRDADELWAVGKGGAARIRLGLRGPVLW</sequence>
<dbReference type="Gene3D" id="2.120.10.30">
    <property type="entry name" value="TolB, C-terminal domain"/>
    <property type="match status" value="1"/>
</dbReference>
<dbReference type="InterPro" id="IPR052988">
    <property type="entry name" value="Oryzine_lactonohydrolase"/>
</dbReference>
<dbReference type="SUPFAM" id="SSF63829">
    <property type="entry name" value="Calcium-dependent phosphotriesterase"/>
    <property type="match status" value="1"/>
</dbReference>